<dbReference type="PROSITE" id="PS51186">
    <property type="entry name" value="GNAT"/>
    <property type="match status" value="1"/>
</dbReference>
<gene>
    <name evidence="2" type="ORF">SAMN04488516_10216</name>
</gene>
<dbReference type="RefSeq" id="WP_092062920.1">
    <property type="nucleotide sequence ID" value="NZ_FNIN01000002.1"/>
</dbReference>
<evidence type="ECO:0000313" key="2">
    <source>
        <dbReference type="EMBL" id="SDN40037.1"/>
    </source>
</evidence>
<dbReference type="GO" id="GO:0016747">
    <property type="term" value="F:acyltransferase activity, transferring groups other than amino-acyl groups"/>
    <property type="evidence" value="ECO:0007669"/>
    <property type="project" value="InterPro"/>
</dbReference>
<sequence>MIIRKIREHDAENFLSLCKQLDEETQFMMLEPGERSITIKQQREDIKNILSTYNQTIIVIESNKQLGGYIAGIGGNYQRNKHTCHIVIGILKSLCGKGLGRKLFIELEKWAYSKNIYRLELTVMMHNKKAIALYKKMGFKIEGIRRKSLLVNNVYIDEYYMAKLLY</sequence>
<dbReference type="OrthoDB" id="9795206at2"/>
<dbReference type="CDD" id="cd04301">
    <property type="entry name" value="NAT_SF"/>
    <property type="match status" value="1"/>
</dbReference>
<dbReference type="Proteomes" id="UP000199602">
    <property type="component" value="Unassembled WGS sequence"/>
</dbReference>
<accession>A0A1H0B312</accession>
<keyword evidence="2" id="KW-0808">Transferase</keyword>
<dbReference type="InterPro" id="IPR016181">
    <property type="entry name" value="Acyl_CoA_acyltransferase"/>
</dbReference>
<organism evidence="2 3">
    <name type="scientific">Desulfonauticus submarinus</name>
    <dbReference type="NCBI Taxonomy" id="206665"/>
    <lineage>
        <taxon>Bacteria</taxon>
        <taxon>Pseudomonadati</taxon>
        <taxon>Thermodesulfobacteriota</taxon>
        <taxon>Desulfovibrionia</taxon>
        <taxon>Desulfovibrionales</taxon>
        <taxon>Desulfonauticaceae</taxon>
        <taxon>Desulfonauticus</taxon>
    </lineage>
</organism>
<dbReference type="STRING" id="206665.SAMN04488516_10216"/>
<proteinExistence type="predicted"/>
<dbReference type="SUPFAM" id="SSF55729">
    <property type="entry name" value="Acyl-CoA N-acyltransferases (Nat)"/>
    <property type="match status" value="1"/>
</dbReference>
<dbReference type="Pfam" id="PF00583">
    <property type="entry name" value="Acetyltransf_1"/>
    <property type="match status" value="1"/>
</dbReference>
<dbReference type="PANTHER" id="PTHR43415:SF3">
    <property type="entry name" value="GNAT-FAMILY ACETYLTRANSFERASE"/>
    <property type="match status" value="1"/>
</dbReference>
<keyword evidence="3" id="KW-1185">Reference proteome</keyword>
<dbReference type="AlphaFoldDB" id="A0A1H0B312"/>
<protein>
    <submittedName>
        <fullName evidence="2">Protein N-acetyltransferase, RimJ/RimL family</fullName>
    </submittedName>
</protein>
<feature type="domain" description="N-acetyltransferase" evidence="1">
    <location>
        <begin position="1"/>
        <end position="166"/>
    </location>
</feature>
<evidence type="ECO:0000259" key="1">
    <source>
        <dbReference type="PROSITE" id="PS51186"/>
    </source>
</evidence>
<dbReference type="PANTHER" id="PTHR43415">
    <property type="entry name" value="SPERMIDINE N(1)-ACETYLTRANSFERASE"/>
    <property type="match status" value="1"/>
</dbReference>
<reference evidence="2 3" key="1">
    <citation type="submission" date="2016-10" db="EMBL/GenBank/DDBJ databases">
        <authorList>
            <person name="de Groot N.N."/>
        </authorList>
    </citation>
    <scope>NUCLEOTIDE SEQUENCE [LARGE SCALE GENOMIC DNA]</scope>
    <source>
        <strain evidence="2 3">DSM 15269</strain>
    </source>
</reference>
<dbReference type="InterPro" id="IPR000182">
    <property type="entry name" value="GNAT_dom"/>
</dbReference>
<dbReference type="EMBL" id="FNIN01000002">
    <property type="protein sequence ID" value="SDN40037.1"/>
    <property type="molecule type" value="Genomic_DNA"/>
</dbReference>
<evidence type="ECO:0000313" key="3">
    <source>
        <dbReference type="Proteomes" id="UP000199602"/>
    </source>
</evidence>
<name>A0A1H0B312_9BACT</name>
<dbReference type="Gene3D" id="3.40.630.30">
    <property type="match status" value="1"/>
</dbReference>